<feature type="transmembrane region" description="Helical" evidence="1">
    <location>
        <begin position="12"/>
        <end position="31"/>
    </location>
</feature>
<dbReference type="AlphaFoldDB" id="A0ABD6BMX1"/>
<dbReference type="EMBL" id="JBHUCZ010000001">
    <property type="protein sequence ID" value="MFD1565935.1"/>
    <property type="molecule type" value="Genomic_DNA"/>
</dbReference>
<evidence type="ECO:0000256" key="1">
    <source>
        <dbReference type="SAM" id="Phobius"/>
    </source>
</evidence>
<evidence type="ECO:0000313" key="3">
    <source>
        <dbReference type="Proteomes" id="UP001597139"/>
    </source>
</evidence>
<gene>
    <name evidence="2" type="ORF">ACFSAU_00365</name>
</gene>
<name>A0ABD6BMX1_9EURY</name>
<feature type="transmembrane region" description="Helical" evidence="1">
    <location>
        <begin position="38"/>
        <end position="58"/>
    </location>
</feature>
<evidence type="ECO:0000313" key="2">
    <source>
        <dbReference type="EMBL" id="MFD1565935.1"/>
    </source>
</evidence>
<keyword evidence="1" id="KW-0812">Transmembrane</keyword>
<sequence length="108" mass="10635">MRITGSQPARGMAMAALLTFLAVLAFFLDSTGLTQSRLVFAGGLGVAAAVGTAGAVVGRTAVALGGAGALGALGLPSAALRIFVVPMAGVLVAAALLIALDERTVERR</sequence>
<keyword evidence="1" id="KW-1133">Transmembrane helix</keyword>
<dbReference type="RefSeq" id="WP_267645176.1">
    <property type="nucleotide sequence ID" value="NZ_JANHGR010000001.1"/>
</dbReference>
<reference evidence="2 3" key="1">
    <citation type="journal article" date="2019" name="Int. J. Syst. Evol. Microbiol.">
        <title>The Global Catalogue of Microorganisms (GCM) 10K type strain sequencing project: providing services to taxonomists for standard genome sequencing and annotation.</title>
        <authorList>
            <consortium name="The Broad Institute Genomics Platform"/>
            <consortium name="The Broad Institute Genome Sequencing Center for Infectious Disease"/>
            <person name="Wu L."/>
            <person name="Ma J."/>
        </authorList>
    </citation>
    <scope>NUCLEOTIDE SEQUENCE [LARGE SCALE GENOMIC DNA]</scope>
    <source>
        <strain evidence="2 3">CGMCC 1.12859</strain>
    </source>
</reference>
<proteinExistence type="predicted"/>
<accession>A0ABD6BMX1</accession>
<dbReference type="Proteomes" id="UP001597139">
    <property type="component" value="Unassembled WGS sequence"/>
</dbReference>
<keyword evidence="3" id="KW-1185">Reference proteome</keyword>
<comment type="caution">
    <text evidence="2">The sequence shown here is derived from an EMBL/GenBank/DDBJ whole genome shotgun (WGS) entry which is preliminary data.</text>
</comment>
<feature type="transmembrane region" description="Helical" evidence="1">
    <location>
        <begin position="78"/>
        <end position="100"/>
    </location>
</feature>
<protein>
    <submittedName>
        <fullName evidence="2">Uncharacterized protein</fullName>
    </submittedName>
</protein>
<organism evidence="2 3">
    <name type="scientific">Halolamina litorea</name>
    <dbReference type="NCBI Taxonomy" id="1515593"/>
    <lineage>
        <taxon>Archaea</taxon>
        <taxon>Methanobacteriati</taxon>
        <taxon>Methanobacteriota</taxon>
        <taxon>Stenosarchaea group</taxon>
        <taxon>Halobacteria</taxon>
        <taxon>Halobacteriales</taxon>
        <taxon>Haloferacaceae</taxon>
    </lineage>
</organism>
<keyword evidence="1" id="KW-0472">Membrane</keyword>